<name>A0A1D1XF45_9ARAE</name>
<proteinExistence type="predicted"/>
<dbReference type="AlphaFoldDB" id="A0A1D1XF45"/>
<reference evidence="1" key="1">
    <citation type="submission" date="2015-07" db="EMBL/GenBank/DDBJ databases">
        <title>Transcriptome Assembly of Anthurium amnicola.</title>
        <authorList>
            <person name="Suzuki J."/>
        </authorList>
    </citation>
    <scope>NUCLEOTIDE SEQUENCE</scope>
</reference>
<gene>
    <name evidence="1" type="primary">hrcA_12</name>
    <name evidence="1" type="ORF">g.121759</name>
</gene>
<evidence type="ECO:0000313" key="1">
    <source>
        <dbReference type="EMBL" id="JAT41024.1"/>
    </source>
</evidence>
<protein>
    <submittedName>
        <fullName evidence="1">Heat-inducible transcription repressor HrcA</fullName>
    </submittedName>
</protein>
<sequence length="99" mass="11547">MMYMNMLHKENHEYSRQRVNFECTGNPLVQRDFECMGNPLVQSNENPECMGNPLVQVGHESPLCTRARSNHSCLNVRITKSKSKSNMKCFLMQMNVYMK</sequence>
<organism evidence="1">
    <name type="scientific">Anthurium amnicola</name>
    <dbReference type="NCBI Taxonomy" id="1678845"/>
    <lineage>
        <taxon>Eukaryota</taxon>
        <taxon>Viridiplantae</taxon>
        <taxon>Streptophyta</taxon>
        <taxon>Embryophyta</taxon>
        <taxon>Tracheophyta</taxon>
        <taxon>Spermatophyta</taxon>
        <taxon>Magnoliopsida</taxon>
        <taxon>Liliopsida</taxon>
        <taxon>Araceae</taxon>
        <taxon>Pothoideae</taxon>
        <taxon>Potheae</taxon>
        <taxon>Anthurium</taxon>
    </lineage>
</organism>
<dbReference type="EMBL" id="GDJX01026912">
    <property type="protein sequence ID" value="JAT41024.1"/>
    <property type="molecule type" value="Transcribed_RNA"/>
</dbReference>
<accession>A0A1D1XF45</accession>